<dbReference type="EMBL" id="JAUZEE010000002">
    <property type="protein sequence ID" value="MDP4299944.1"/>
    <property type="molecule type" value="Genomic_DNA"/>
</dbReference>
<proteinExistence type="predicted"/>
<dbReference type="Proteomes" id="UP001235760">
    <property type="component" value="Unassembled WGS sequence"/>
</dbReference>
<reference evidence="1 2" key="1">
    <citation type="submission" date="2023-08" db="EMBL/GenBank/DDBJ databases">
        <authorList>
            <person name="Roldan D.M."/>
            <person name="Menes R.J."/>
        </authorList>
    </citation>
    <scope>NUCLEOTIDE SEQUENCE [LARGE SCALE GENOMIC DNA]</scope>
    <source>
        <strain evidence="1 2">CCM 2812</strain>
    </source>
</reference>
<keyword evidence="2" id="KW-1185">Reference proteome</keyword>
<dbReference type="RefSeq" id="WP_305748500.1">
    <property type="nucleotide sequence ID" value="NZ_JAUZEE010000002.1"/>
</dbReference>
<sequence length="52" mass="5650">MTLTKCVTLDFSKEDRDLLCFDCADLYNIHDSIYGAGGLLITPLGDGAALRL</sequence>
<accession>A0ABT9G0D2</accession>
<evidence type="ECO:0000313" key="1">
    <source>
        <dbReference type="EMBL" id="MDP4299944.1"/>
    </source>
</evidence>
<gene>
    <name evidence="1" type="ORF">Q8X39_04805</name>
</gene>
<protein>
    <submittedName>
        <fullName evidence="1">Uncharacterized protein</fullName>
    </submittedName>
</protein>
<comment type="caution">
    <text evidence="1">The sequence shown here is derived from an EMBL/GenBank/DDBJ whole genome shotgun (WGS) entry which is preliminary data.</text>
</comment>
<organism evidence="1 2">
    <name type="scientific">Leptothrix discophora</name>
    <dbReference type="NCBI Taxonomy" id="89"/>
    <lineage>
        <taxon>Bacteria</taxon>
        <taxon>Pseudomonadati</taxon>
        <taxon>Pseudomonadota</taxon>
        <taxon>Betaproteobacteria</taxon>
        <taxon>Burkholderiales</taxon>
        <taxon>Sphaerotilaceae</taxon>
        <taxon>Leptothrix</taxon>
    </lineage>
</organism>
<evidence type="ECO:0000313" key="2">
    <source>
        <dbReference type="Proteomes" id="UP001235760"/>
    </source>
</evidence>
<name>A0ABT9G0D2_LEPDI</name>